<sequence length="66" mass="7391">MAPFVVRWNILWGILFSVTGMCLLNYYSLFPIALAEQENREKALISEAEAAADAADSINSRKQKTI</sequence>
<feature type="transmembrane region" description="Helical" evidence="1">
    <location>
        <begin position="12"/>
        <end position="34"/>
    </location>
</feature>
<protein>
    <submittedName>
        <fullName evidence="2">Uncharacterized protein</fullName>
    </submittedName>
</protein>
<gene>
    <name evidence="2" type="ORF">MdSGHV031</name>
</gene>
<keyword evidence="1" id="KW-0472">Membrane</keyword>
<dbReference type="Proteomes" id="UP000011274">
    <property type="component" value="Segment"/>
</dbReference>
<reference evidence="2 3" key="1">
    <citation type="journal article" date="2008" name="Virology">
        <title>Sequence analysis of a non-classified, non-occluded DNA virus that causes salivary gland hypertrophy of Musca domestica, MdSGHV.</title>
        <authorList>
            <person name="Garcia-Maruniak A."/>
            <person name="Maruniak J.E."/>
            <person name="Farmerie W."/>
            <person name="Boucias D.G."/>
        </authorList>
    </citation>
    <scope>NUCLEOTIDE SEQUENCE [LARGE SCALE GENOMIC DNA]</scope>
    <source>
        <strain evidence="3">Isolate Musca domestica/United States/Boucias/-</strain>
    </source>
</reference>
<dbReference type="KEGG" id="vg:6295387"/>
<dbReference type="RefSeq" id="YP_001883359.1">
    <property type="nucleotide sequence ID" value="NC_010671.1"/>
</dbReference>
<evidence type="ECO:0000313" key="2">
    <source>
        <dbReference type="EMBL" id="ACD03490.1"/>
    </source>
</evidence>
<dbReference type="EMBL" id="EU522111">
    <property type="protein sequence ID" value="ACD03490.1"/>
    <property type="molecule type" value="Genomic_DNA"/>
</dbReference>
<organism evidence="2 3">
    <name type="scientific">Musca hytrovirus</name>
    <name type="common">isolate Musca domestica/United States/Boucias/-</name>
    <name type="synonym">MHV</name>
    <dbReference type="NCBI Taxonomy" id="523909"/>
    <lineage>
        <taxon>Viruses</taxon>
        <taxon>Viruses incertae sedis</taxon>
        <taxon>Naldaviricetes</taxon>
        <taxon>Lefavirales</taxon>
        <taxon>Hytrosaviridae</taxon>
        <taxon>Muscavirus</taxon>
        <taxon>Muscavirus musdomesticae</taxon>
    </lineage>
</organism>
<dbReference type="GeneID" id="6295387"/>
<name>B2YG08_MHVB</name>
<evidence type="ECO:0000313" key="3">
    <source>
        <dbReference type="Proteomes" id="UP000011274"/>
    </source>
</evidence>
<evidence type="ECO:0000256" key="1">
    <source>
        <dbReference type="SAM" id="Phobius"/>
    </source>
</evidence>
<accession>B2YG08</accession>
<keyword evidence="3" id="KW-1185">Reference proteome</keyword>
<keyword evidence="1" id="KW-0812">Transmembrane</keyword>
<proteinExistence type="predicted"/>
<keyword evidence="1" id="KW-1133">Transmembrane helix</keyword>
<organismHost>
    <name type="scientific">Musca domestica</name>
    <name type="common">House fly</name>
    <dbReference type="NCBI Taxonomy" id="7370"/>
</organismHost>